<evidence type="ECO:0000313" key="1">
    <source>
        <dbReference type="EMBL" id="KAJ7328799.1"/>
    </source>
</evidence>
<reference evidence="1" key="1">
    <citation type="submission" date="2023-03" db="EMBL/GenBank/DDBJ databases">
        <title>Massive genome expansion in bonnet fungi (Mycena s.s.) driven by repeated elements and novel gene families across ecological guilds.</title>
        <authorList>
            <consortium name="Lawrence Berkeley National Laboratory"/>
            <person name="Harder C.B."/>
            <person name="Miyauchi S."/>
            <person name="Viragh M."/>
            <person name="Kuo A."/>
            <person name="Thoen E."/>
            <person name="Andreopoulos B."/>
            <person name="Lu D."/>
            <person name="Skrede I."/>
            <person name="Drula E."/>
            <person name="Henrissat B."/>
            <person name="Morin E."/>
            <person name="Kohler A."/>
            <person name="Barry K."/>
            <person name="LaButti K."/>
            <person name="Morin E."/>
            <person name="Salamov A."/>
            <person name="Lipzen A."/>
            <person name="Mereny Z."/>
            <person name="Hegedus B."/>
            <person name="Baldrian P."/>
            <person name="Stursova M."/>
            <person name="Weitz H."/>
            <person name="Taylor A."/>
            <person name="Grigoriev I.V."/>
            <person name="Nagy L.G."/>
            <person name="Martin F."/>
            <person name="Kauserud H."/>
        </authorList>
    </citation>
    <scope>NUCLEOTIDE SEQUENCE</scope>
    <source>
        <strain evidence="1">CBHHK002</strain>
    </source>
</reference>
<comment type="caution">
    <text evidence="1">The sequence shown here is derived from an EMBL/GenBank/DDBJ whole genome shotgun (WGS) entry which is preliminary data.</text>
</comment>
<sequence length="717" mass="80467">MFSVFTPWKAWDQTKTVIMSKNGRFTGRPRRRAEAVEFVLATLPGVIKTAISCLPLEDISGASLKEILQTCIRDLDLRIQEDFVSPFPGDIRDLSDDDIRRAIRDSDSPAGNPASRFCGRGLVQLPWLYSLILGDRFMWRASATAIQCLGLKPKKDGTHNSAIGDMLFKLPAVYTKHVAPLSLPPMHPNYDLNGLAACNITPLYLSNLADFVHISPSQPGVLPRRRILILASDGLFSIFSRTMNVSQLYGAAPLWCSAAFSTTEGGNGAVDIMWDSLQGSDGDNLYQRIISGKYGRRVDDTTIVLYKGCKSFEYLVLPIHPANTVPLRILTLEVPPHLALCTTYGKIVKTWGFLPRKVCDANQISLVKRANEATQGRHQGRPALGMRQLQEVECVHRKWSWADYVPPSFRSETSDQTMGDATVAFSSSSIIDFAIPIHRIDEPGIRDEARDRLEWTWGLGHGRIEEHLREFVDPEGLLTDETVLVFPHYHRFENSRAATTEDVLVFADRTCKSYTKDARPSNTSLSPADSASILPPRFLISGLPPHLALCTINGKIYNAWGFLPRKFWDAHHDLLVERAKDATHEGRPALELWQLIEMEHVYEKWTATSFLRRAPVKVEIRFFPSVDGKDESDDDDAISVGSQISGVEGDPEEFAKANHARGDYEMGRKWLKKMKRWAAWTLGADAGETLFNDKDNWRERPRDASSLDLDTISLRGF</sequence>
<dbReference type="EMBL" id="JARIHO010000038">
    <property type="protein sequence ID" value="KAJ7328799.1"/>
    <property type="molecule type" value="Genomic_DNA"/>
</dbReference>
<dbReference type="Proteomes" id="UP001218218">
    <property type="component" value="Unassembled WGS sequence"/>
</dbReference>
<name>A0AAD6ZMD5_9AGAR</name>
<organism evidence="1 2">
    <name type="scientific">Mycena albidolilacea</name>
    <dbReference type="NCBI Taxonomy" id="1033008"/>
    <lineage>
        <taxon>Eukaryota</taxon>
        <taxon>Fungi</taxon>
        <taxon>Dikarya</taxon>
        <taxon>Basidiomycota</taxon>
        <taxon>Agaricomycotina</taxon>
        <taxon>Agaricomycetes</taxon>
        <taxon>Agaricomycetidae</taxon>
        <taxon>Agaricales</taxon>
        <taxon>Marasmiineae</taxon>
        <taxon>Mycenaceae</taxon>
        <taxon>Mycena</taxon>
    </lineage>
</organism>
<dbReference type="AlphaFoldDB" id="A0AAD6ZMD5"/>
<evidence type="ECO:0000313" key="2">
    <source>
        <dbReference type="Proteomes" id="UP001218218"/>
    </source>
</evidence>
<protein>
    <submittedName>
        <fullName evidence="1">Uncharacterized protein</fullName>
    </submittedName>
</protein>
<accession>A0AAD6ZMD5</accession>
<gene>
    <name evidence="1" type="ORF">DFH08DRAFT_967195</name>
</gene>
<keyword evidence="2" id="KW-1185">Reference proteome</keyword>
<proteinExistence type="predicted"/>